<reference evidence="11 12" key="1">
    <citation type="submission" date="2018-07" db="EMBL/GenBank/DDBJ databases">
        <title>The complete nuclear genome of the prasinophyte Chloropicon primus (CCMP1205).</title>
        <authorList>
            <person name="Pombert J.-F."/>
            <person name="Otis C."/>
            <person name="Turmel M."/>
            <person name="Lemieux C."/>
        </authorList>
    </citation>
    <scope>NUCLEOTIDE SEQUENCE [LARGE SCALE GENOMIC DNA]</scope>
    <source>
        <strain evidence="11 12">CCMP1205</strain>
    </source>
</reference>
<accession>A0A5B8MCS9</accession>
<feature type="chain" id="PRO_5023123013" description="ShKT domain-containing protein" evidence="9">
    <location>
        <begin position="31"/>
        <end position="584"/>
    </location>
</feature>
<evidence type="ECO:0000259" key="10">
    <source>
        <dbReference type="PROSITE" id="PS51670"/>
    </source>
</evidence>
<evidence type="ECO:0000256" key="3">
    <source>
        <dbReference type="ARBA" id="ARBA00022679"/>
    </source>
</evidence>
<evidence type="ECO:0000256" key="9">
    <source>
        <dbReference type="SAM" id="SignalP"/>
    </source>
</evidence>
<organism evidence="11 12">
    <name type="scientific">Chloropicon primus</name>
    <dbReference type="NCBI Taxonomy" id="1764295"/>
    <lineage>
        <taxon>Eukaryota</taxon>
        <taxon>Viridiplantae</taxon>
        <taxon>Chlorophyta</taxon>
        <taxon>Chloropicophyceae</taxon>
        <taxon>Chloropicales</taxon>
        <taxon>Chloropicaceae</taxon>
        <taxon>Chloropicon</taxon>
    </lineage>
</organism>
<evidence type="ECO:0000256" key="7">
    <source>
        <dbReference type="SAM" id="MobiDB-lite"/>
    </source>
</evidence>
<keyword evidence="12" id="KW-1185">Reference proteome</keyword>
<dbReference type="Proteomes" id="UP000316726">
    <property type="component" value="Chromosome 1"/>
</dbReference>
<feature type="region of interest" description="Disordered" evidence="7">
    <location>
        <begin position="564"/>
        <end position="584"/>
    </location>
</feature>
<keyword evidence="5 8" id="KW-1133">Transmembrane helix</keyword>
<keyword evidence="9" id="KW-0732">Signal</keyword>
<name>A0A5B8MCS9_9CHLO</name>
<evidence type="ECO:0000256" key="6">
    <source>
        <dbReference type="ARBA" id="ARBA00023136"/>
    </source>
</evidence>
<dbReference type="PANTHER" id="PTHR31485">
    <property type="entry name" value="PEPTIDYL SERINE ALPHA-GALACTOSYLTRANSFERASE"/>
    <property type="match status" value="1"/>
</dbReference>
<sequence>MCRSNKRKFGGWGVLVVFLLLVQLTASGAGVEARTGAGGSEKSFHIIFSTECTPYFDYQSLGLLHSYAKVNQTGKITRLMACNDENYRGKHLTDRFSNADTFVHRNYAVHPDTGDAYPAYNKPYSVLSWLKEAEPEEDFIVFLDADMVITQKISVEAIGAELGRPASALYGYLKGVDPDSYMEVKASVPNVEKADKVGGFMVMHKEDMKRLAPWWLHYTEEVRNNPKNWANTGDVFNKNGELGPPWISEMYGYIFGCAHVNLKHIISNDFMLYPGYTPPPEPFPFVIHYGITFFVDDYAFDKHWFQDLTTCPGKNIDYPLTLAEIAYKKETDPRDYRRSALALYAPQILHEALEIHQRDYCHAQVSARFRHEYECASPQGIIMCNATTVLEGEVLRSRIRANEGAGGGTKARGPEAGRGGSDPEVLPASDCKDDNDLCCDWARSGECQANAPYMMDQCKASCGVCGPSSCTKAAEEPKREEEAKYSPVELHDRGARDGHGQGHYFGRDRHAFHHNRDHAEMQLDQNLFNGANGALFQALPFWGSLCVVGVVGASVVQALRPAWKRRSRGPGHSRNRRFPRSLPV</sequence>
<evidence type="ECO:0000313" key="12">
    <source>
        <dbReference type="Proteomes" id="UP000316726"/>
    </source>
</evidence>
<comment type="subcellular location">
    <subcellularLocation>
        <location evidence="1">Membrane</location>
        <topology evidence="1">Single-pass membrane protein</topology>
    </subcellularLocation>
</comment>
<dbReference type="Pfam" id="PF01549">
    <property type="entry name" value="ShK"/>
    <property type="match status" value="1"/>
</dbReference>
<feature type="region of interest" description="Disordered" evidence="7">
    <location>
        <begin position="476"/>
        <end position="504"/>
    </location>
</feature>
<proteinExistence type="predicted"/>
<dbReference type="SMART" id="SM00254">
    <property type="entry name" value="ShKT"/>
    <property type="match status" value="1"/>
</dbReference>
<keyword evidence="3" id="KW-0808">Transferase</keyword>
<evidence type="ECO:0000256" key="8">
    <source>
        <dbReference type="SAM" id="Phobius"/>
    </source>
</evidence>
<protein>
    <recommendedName>
        <fullName evidence="10">ShKT domain-containing protein</fullName>
    </recommendedName>
</protein>
<evidence type="ECO:0000313" key="11">
    <source>
        <dbReference type="EMBL" id="QDZ17981.1"/>
    </source>
</evidence>
<dbReference type="InterPro" id="IPR044845">
    <property type="entry name" value="HPAT/SRGT1-like"/>
</dbReference>
<dbReference type="STRING" id="1764295.A0A5B8MCS9"/>
<dbReference type="OrthoDB" id="2015991at2759"/>
<evidence type="ECO:0000256" key="1">
    <source>
        <dbReference type="ARBA" id="ARBA00004167"/>
    </source>
</evidence>
<dbReference type="InterPro" id="IPR003582">
    <property type="entry name" value="ShKT_dom"/>
</dbReference>
<keyword evidence="6 8" id="KW-0472">Membrane</keyword>
<dbReference type="InterPro" id="IPR056508">
    <property type="entry name" value="HPAT-like"/>
</dbReference>
<dbReference type="AlphaFoldDB" id="A0A5B8MCS9"/>
<dbReference type="GO" id="GO:0016020">
    <property type="term" value="C:membrane"/>
    <property type="evidence" value="ECO:0007669"/>
    <property type="project" value="UniProtKB-SubCell"/>
</dbReference>
<keyword evidence="4 8" id="KW-0812">Transmembrane</keyword>
<feature type="signal peptide" evidence="9">
    <location>
        <begin position="1"/>
        <end position="30"/>
    </location>
</feature>
<dbReference type="EMBL" id="CP031034">
    <property type="protein sequence ID" value="QDZ17981.1"/>
    <property type="molecule type" value="Genomic_DNA"/>
</dbReference>
<feature type="compositionally biased region" description="Gly residues" evidence="7">
    <location>
        <begin position="404"/>
        <end position="420"/>
    </location>
</feature>
<dbReference type="GO" id="GO:0016757">
    <property type="term" value="F:glycosyltransferase activity"/>
    <property type="evidence" value="ECO:0007669"/>
    <property type="project" value="UniProtKB-KW"/>
</dbReference>
<feature type="domain" description="ShKT" evidence="10">
    <location>
        <begin position="431"/>
        <end position="465"/>
    </location>
</feature>
<dbReference type="PANTHER" id="PTHR31485:SF7">
    <property type="entry name" value="PEPTIDYL SERINE ALPHA-GALACTOSYLTRANSFERASE"/>
    <property type="match status" value="1"/>
</dbReference>
<evidence type="ECO:0000256" key="2">
    <source>
        <dbReference type="ARBA" id="ARBA00022676"/>
    </source>
</evidence>
<gene>
    <name evidence="11" type="ORF">A3770_01p04990</name>
</gene>
<keyword evidence="2" id="KW-0328">Glycosyltransferase</keyword>
<dbReference type="Pfam" id="PF23452">
    <property type="entry name" value="HPAT"/>
    <property type="match status" value="1"/>
</dbReference>
<evidence type="ECO:0000256" key="4">
    <source>
        <dbReference type="ARBA" id="ARBA00022692"/>
    </source>
</evidence>
<feature type="region of interest" description="Disordered" evidence="7">
    <location>
        <begin position="401"/>
        <end position="428"/>
    </location>
</feature>
<dbReference type="PROSITE" id="PS51670">
    <property type="entry name" value="SHKT"/>
    <property type="match status" value="1"/>
</dbReference>
<feature type="transmembrane region" description="Helical" evidence="8">
    <location>
        <begin position="539"/>
        <end position="559"/>
    </location>
</feature>
<evidence type="ECO:0000256" key="5">
    <source>
        <dbReference type="ARBA" id="ARBA00022989"/>
    </source>
</evidence>